<evidence type="ECO:0000313" key="2">
    <source>
        <dbReference type="Proteomes" id="UP001165186"/>
    </source>
</evidence>
<keyword evidence="2" id="KW-1185">Reference proteome</keyword>
<dbReference type="EMBL" id="BSXG01000037">
    <property type="protein sequence ID" value="GME27435.1"/>
    <property type="molecule type" value="Genomic_DNA"/>
</dbReference>
<proteinExistence type="predicted"/>
<sequence>MGGSRVRHPSPFRPPWLDQPSRCQKAALRKIALQLERLPPELVEPILSCCELAYVLDLSSYAGTHLLSCIENSPTWRAWLNDTHTRLQLQDLLAACRLNPWPTPWSIRRCARYAFDRHFVLQQGYEPLLPGYPAWKSGSDIVKRLVYEIRHGTHASMDYKRHDHKAQHSLYSFIQSKDLIPLLHPSSSTLAANPHPHRLLIDSVANWSIDQINTSAALFQRAQTALHTTRLAQLRRLHALYLRHPTRLKPALAPQTPTRNPSHIASRLLRDAHLPPQPDHPPHKPWTRFAYRHACLVPYDWCLRLFVRVAADAALPAHHHHLLRTALAGLPALHPPFGTAADRAPPQPPPRTLNTPWSPPGLRAGAGRDGAPAFVVQRADAAGWLPAAEGEVAWLEAFCACVEWMEGAFPGVAGEEVGTGFGGGRRREEEREEWLEGGALDWLERPGFGSG</sequence>
<organism evidence="1 2">
    <name type="scientific">Neofusicoccum parvum</name>
    <dbReference type="NCBI Taxonomy" id="310453"/>
    <lineage>
        <taxon>Eukaryota</taxon>
        <taxon>Fungi</taxon>
        <taxon>Dikarya</taxon>
        <taxon>Ascomycota</taxon>
        <taxon>Pezizomycotina</taxon>
        <taxon>Dothideomycetes</taxon>
        <taxon>Dothideomycetes incertae sedis</taxon>
        <taxon>Botryosphaeriales</taxon>
        <taxon>Botryosphaeriaceae</taxon>
        <taxon>Neofusicoccum</taxon>
    </lineage>
</organism>
<comment type="caution">
    <text evidence="1">The sequence shown here is derived from an EMBL/GenBank/DDBJ whole genome shotgun (WGS) entry which is preliminary data.</text>
</comment>
<reference evidence="1" key="1">
    <citation type="submission" date="2024-09" db="EMBL/GenBank/DDBJ databases">
        <title>Draft Genome Sequences of Neofusicoccum parvum.</title>
        <authorList>
            <person name="Ashida A."/>
            <person name="Camagna M."/>
            <person name="Tanaka A."/>
            <person name="Takemoto D."/>
        </authorList>
    </citation>
    <scope>NUCLEOTIDE SEQUENCE</scope>
    <source>
        <strain evidence="1">PPO83</strain>
    </source>
</reference>
<dbReference type="Proteomes" id="UP001165186">
    <property type="component" value="Unassembled WGS sequence"/>
</dbReference>
<gene>
    <name evidence="1" type="primary">g7354</name>
    <name evidence="1" type="ORF">NpPPO83_00007354</name>
</gene>
<evidence type="ECO:0000313" key="1">
    <source>
        <dbReference type="EMBL" id="GME27435.1"/>
    </source>
</evidence>
<accession>A0ACB5S3Q3</accession>
<protein>
    <submittedName>
        <fullName evidence="1">Appr-1-p processing protein</fullName>
    </submittedName>
</protein>
<name>A0ACB5S3Q3_9PEZI</name>